<dbReference type="AlphaFoldDB" id="A0A4Q2CZ90"/>
<gene>
    <name evidence="1" type="ORF">EST38_g13654</name>
</gene>
<evidence type="ECO:0000313" key="1">
    <source>
        <dbReference type="EMBL" id="RXW12200.1"/>
    </source>
</evidence>
<proteinExistence type="predicted"/>
<dbReference type="OrthoDB" id="10589626at2759"/>
<evidence type="ECO:0000313" key="2">
    <source>
        <dbReference type="Proteomes" id="UP000290288"/>
    </source>
</evidence>
<accession>A0A4Q2CZ90</accession>
<keyword evidence="2" id="KW-1185">Reference proteome</keyword>
<protein>
    <submittedName>
        <fullName evidence="1">Uncharacterized protein</fullName>
    </submittedName>
</protein>
<dbReference type="Proteomes" id="UP000290288">
    <property type="component" value="Unassembled WGS sequence"/>
</dbReference>
<organism evidence="1 2">
    <name type="scientific">Candolleomyces aberdarensis</name>
    <dbReference type="NCBI Taxonomy" id="2316362"/>
    <lineage>
        <taxon>Eukaryota</taxon>
        <taxon>Fungi</taxon>
        <taxon>Dikarya</taxon>
        <taxon>Basidiomycota</taxon>
        <taxon>Agaricomycotina</taxon>
        <taxon>Agaricomycetes</taxon>
        <taxon>Agaricomycetidae</taxon>
        <taxon>Agaricales</taxon>
        <taxon>Agaricineae</taxon>
        <taxon>Psathyrellaceae</taxon>
        <taxon>Candolleomyces</taxon>
    </lineage>
</organism>
<comment type="caution">
    <text evidence="1">The sequence shown here is derived from an EMBL/GenBank/DDBJ whole genome shotgun (WGS) entry which is preliminary data.</text>
</comment>
<dbReference type="EMBL" id="SDEE01001357">
    <property type="protein sequence ID" value="RXW12200.1"/>
    <property type="molecule type" value="Genomic_DNA"/>
</dbReference>
<sequence>MDDDSSSLFTDQDAESQFYLTDISLDHTDDAANGDHGSLDMTELVIFGLTDAPDGKSFPLVKASQRRWNVEASIELPKCAEGIEIITKSKEGWDNSIAFGNTGGWKKTEKRRYHTALPKYSTPSFVSATIASKTASCRMPSVFSILMSKDIGVLTTRLAAPVTEVDVPEDTGDAKKRCQ</sequence>
<name>A0A4Q2CZ90_9AGAR</name>
<reference evidence="1 2" key="1">
    <citation type="submission" date="2019-01" db="EMBL/GenBank/DDBJ databases">
        <title>Draft genome sequence of Psathyrella aberdarensis IHI B618.</title>
        <authorList>
            <person name="Buettner E."/>
            <person name="Kellner H."/>
        </authorList>
    </citation>
    <scope>NUCLEOTIDE SEQUENCE [LARGE SCALE GENOMIC DNA]</scope>
    <source>
        <strain evidence="1 2">IHI B618</strain>
    </source>
</reference>